<name>A0A1I0AC80_9PROT</name>
<feature type="domain" description="Cytidyltransferase-like" evidence="12">
    <location>
        <begin position="11"/>
        <end position="199"/>
    </location>
</feature>
<dbReference type="InterPro" id="IPR014729">
    <property type="entry name" value="Rossmann-like_a/b/a_fold"/>
</dbReference>
<dbReference type="RefSeq" id="WP_074705018.1">
    <property type="nucleotide sequence ID" value="NZ_FOHI01000002.1"/>
</dbReference>
<dbReference type="EC" id="2.7.7.18" evidence="11"/>
<evidence type="ECO:0000256" key="3">
    <source>
        <dbReference type="ARBA" id="ARBA00009014"/>
    </source>
</evidence>
<evidence type="ECO:0000313" key="14">
    <source>
        <dbReference type="Proteomes" id="UP000183339"/>
    </source>
</evidence>
<dbReference type="NCBIfam" id="TIGR00125">
    <property type="entry name" value="cyt_tran_rel"/>
    <property type="match status" value="1"/>
</dbReference>
<dbReference type="AlphaFoldDB" id="A0A1I0AC80"/>
<keyword evidence="9 11" id="KW-0520">NAD</keyword>
<organism evidence="13 14">
    <name type="scientific">Nitrosospira multiformis</name>
    <dbReference type="NCBI Taxonomy" id="1231"/>
    <lineage>
        <taxon>Bacteria</taxon>
        <taxon>Pseudomonadati</taxon>
        <taxon>Pseudomonadota</taxon>
        <taxon>Betaproteobacteria</taxon>
        <taxon>Nitrosomonadales</taxon>
        <taxon>Nitrosomonadaceae</taxon>
        <taxon>Nitrosospira</taxon>
    </lineage>
</organism>
<proteinExistence type="inferred from homology"/>
<dbReference type="Gene3D" id="3.40.50.620">
    <property type="entry name" value="HUPs"/>
    <property type="match status" value="1"/>
</dbReference>
<dbReference type="EMBL" id="FOHI01000002">
    <property type="protein sequence ID" value="SES91803.1"/>
    <property type="molecule type" value="Genomic_DNA"/>
</dbReference>
<comment type="function">
    <text evidence="1 11">Catalyzes the reversible adenylation of nicotinate mononucleotide (NaMN) to nicotinic acid adenine dinucleotide (NaAD).</text>
</comment>
<keyword evidence="5 11" id="KW-0808">Transferase</keyword>
<dbReference type="NCBIfam" id="NF000840">
    <property type="entry name" value="PRK00071.1-3"/>
    <property type="match status" value="1"/>
</dbReference>
<dbReference type="NCBIfam" id="TIGR00482">
    <property type="entry name" value="nicotinate (nicotinamide) nucleotide adenylyltransferase"/>
    <property type="match status" value="1"/>
</dbReference>
<protein>
    <recommendedName>
        <fullName evidence="11">Probable nicotinate-nucleotide adenylyltransferase</fullName>
        <ecNumber evidence="11">2.7.7.18</ecNumber>
    </recommendedName>
    <alternativeName>
        <fullName evidence="11">Deamido-NAD(+) diphosphorylase</fullName>
    </alternativeName>
    <alternativeName>
        <fullName evidence="11">Deamido-NAD(+) pyrophosphorylase</fullName>
    </alternativeName>
    <alternativeName>
        <fullName evidence="11">Nicotinate mononucleotide adenylyltransferase</fullName>
        <shortName evidence="11">NaMN adenylyltransferase</shortName>
    </alternativeName>
</protein>
<keyword evidence="4 11" id="KW-0662">Pyridine nucleotide biosynthesis</keyword>
<evidence type="ECO:0000256" key="4">
    <source>
        <dbReference type="ARBA" id="ARBA00022642"/>
    </source>
</evidence>
<dbReference type="CDD" id="cd02165">
    <property type="entry name" value="NMNAT"/>
    <property type="match status" value="1"/>
</dbReference>
<dbReference type="GO" id="GO:0009435">
    <property type="term" value="P:NAD+ biosynthetic process"/>
    <property type="evidence" value="ECO:0007669"/>
    <property type="project" value="UniProtKB-UniRule"/>
</dbReference>
<dbReference type="GO" id="GO:0005524">
    <property type="term" value="F:ATP binding"/>
    <property type="evidence" value="ECO:0007669"/>
    <property type="project" value="UniProtKB-KW"/>
</dbReference>
<dbReference type="SUPFAM" id="SSF52374">
    <property type="entry name" value="Nucleotidylyl transferase"/>
    <property type="match status" value="1"/>
</dbReference>
<keyword evidence="6 11" id="KW-0548">Nucleotidyltransferase</keyword>
<reference evidence="13 14" key="1">
    <citation type="submission" date="2016-10" db="EMBL/GenBank/DDBJ databases">
        <authorList>
            <person name="de Groot N.N."/>
        </authorList>
    </citation>
    <scope>NUCLEOTIDE SEQUENCE [LARGE SCALE GENOMIC DNA]</scope>
    <source>
        <strain evidence="13 14">Nl7</strain>
    </source>
</reference>
<comment type="similarity">
    <text evidence="3 11">Belongs to the NadD family.</text>
</comment>
<evidence type="ECO:0000259" key="12">
    <source>
        <dbReference type="Pfam" id="PF01467"/>
    </source>
</evidence>
<evidence type="ECO:0000256" key="5">
    <source>
        <dbReference type="ARBA" id="ARBA00022679"/>
    </source>
</evidence>
<sequence>MNDFPVSPVGVFGGTFDPVHYGHLRIAEEIAELAGLREMRFVPAGIPRLRRGPEASLEHRVEMVRLAIDGNSRFILDEREVIRGGVSYSVDTLRELRQELGKDAVLCFVTGADAFIRLAEWHRWRELFELCHFIIAARPGHLLSTEDRTSPGALPQELEEECRERWTSSAESLKYASGGLIFTAQTTLLDISATAIRRRVASGKSIRYLVPEDTRDYIAANDLYRE</sequence>
<evidence type="ECO:0000256" key="6">
    <source>
        <dbReference type="ARBA" id="ARBA00022695"/>
    </source>
</evidence>
<keyword evidence="8 11" id="KW-0067">ATP-binding</keyword>
<dbReference type="InterPro" id="IPR005248">
    <property type="entry name" value="NadD/NMNAT"/>
</dbReference>
<evidence type="ECO:0000256" key="10">
    <source>
        <dbReference type="ARBA" id="ARBA00048721"/>
    </source>
</evidence>
<accession>A0A1I0AC80</accession>
<evidence type="ECO:0000256" key="2">
    <source>
        <dbReference type="ARBA" id="ARBA00005019"/>
    </source>
</evidence>
<comment type="catalytic activity">
    <reaction evidence="10 11">
        <text>nicotinate beta-D-ribonucleotide + ATP + H(+) = deamido-NAD(+) + diphosphate</text>
        <dbReference type="Rhea" id="RHEA:22860"/>
        <dbReference type="ChEBI" id="CHEBI:15378"/>
        <dbReference type="ChEBI" id="CHEBI:30616"/>
        <dbReference type="ChEBI" id="CHEBI:33019"/>
        <dbReference type="ChEBI" id="CHEBI:57502"/>
        <dbReference type="ChEBI" id="CHEBI:58437"/>
        <dbReference type="EC" id="2.7.7.18"/>
    </reaction>
</comment>
<evidence type="ECO:0000256" key="1">
    <source>
        <dbReference type="ARBA" id="ARBA00002324"/>
    </source>
</evidence>
<dbReference type="NCBIfam" id="NF000839">
    <property type="entry name" value="PRK00071.1-1"/>
    <property type="match status" value="1"/>
</dbReference>
<evidence type="ECO:0000256" key="11">
    <source>
        <dbReference type="HAMAP-Rule" id="MF_00244"/>
    </source>
</evidence>
<dbReference type="PANTHER" id="PTHR39321">
    <property type="entry name" value="NICOTINATE-NUCLEOTIDE ADENYLYLTRANSFERASE-RELATED"/>
    <property type="match status" value="1"/>
</dbReference>
<dbReference type="Proteomes" id="UP000183339">
    <property type="component" value="Unassembled WGS sequence"/>
</dbReference>
<dbReference type="GO" id="GO:0004515">
    <property type="term" value="F:nicotinate-nucleotide adenylyltransferase activity"/>
    <property type="evidence" value="ECO:0007669"/>
    <property type="project" value="UniProtKB-UniRule"/>
</dbReference>
<comment type="pathway">
    <text evidence="2 11">Cofactor biosynthesis; NAD(+) biosynthesis; deamido-NAD(+) from nicotinate D-ribonucleotide: step 1/1.</text>
</comment>
<evidence type="ECO:0000313" key="13">
    <source>
        <dbReference type="EMBL" id="SES91803.1"/>
    </source>
</evidence>
<dbReference type="InterPro" id="IPR004821">
    <property type="entry name" value="Cyt_trans-like"/>
</dbReference>
<dbReference type="HAMAP" id="MF_00244">
    <property type="entry name" value="NaMN_adenylyltr"/>
    <property type="match status" value="1"/>
</dbReference>
<evidence type="ECO:0000256" key="8">
    <source>
        <dbReference type="ARBA" id="ARBA00022840"/>
    </source>
</evidence>
<dbReference type="OrthoDB" id="5295945at2"/>
<dbReference type="PANTHER" id="PTHR39321:SF3">
    <property type="entry name" value="PHOSPHOPANTETHEINE ADENYLYLTRANSFERASE"/>
    <property type="match status" value="1"/>
</dbReference>
<gene>
    <name evidence="11" type="primary">nadD</name>
    <name evidence="13" type="ORF">SAMN05216412_102192</name>
</gene>
<keyword evidence="7 11" id="KW-0547">Nucleotide-binding</keyword>
<evidence type="ECO:0000256" key="7">
    <source>
        <dbReference type="ARBA" id="ARBA00022741"/>
    </source>
</evidence>
<evidence type="ECO:0000256" key="9">
    <source>
        <dbReference type="ARBA" id="ARBA00023027"/>
    </source>
</evidence>
<dbReference type="Pfam" id="PF01467">
    <property type="entry name" value="CTP_transf_like"/>
    <property type="match status" value="1"/>
</dbReference>
<dbReference type="UniPathway" id="UPA00253">
    <property type="reaction ID" value="UER00332"/>
</dbReference>